<keyword evidence="10 13" id="KW-0648">Protein biosynthesis</keyword>
<evidence type="ECO:0000256" key="12">
    <source>
        <dbReference type="ARBA" id="ARBA00049515"/>
    </source>
</evidence>
<dbReference type="InterPro" id="IPR036621">
    <property type="entry name" value="Anticodon-bd_dom_sf"/>
</dbReference>
<dbReference type="FunFam" id="3.40.50.800:FF:000001">
    <property type="entry name" value="Threonine--tRNA ligase"/>
    <property type="match status" value="1"/>
</dbReference>
<dbReference type="InterPro" id="IPR012676">
    <property type="entry name" value="TGS-like"/>
</dbReference>
<dbReference type="GO" id="GO:0004829">
    <property type="term" value="F:threonine-tRNA ligase activity"/>
    <property type="evidence" value="ECO:0007669"/>
    <property type="project" value="UniProtKB-UniRule"/>
</dbReference>
<dbReference type="GO" id="GO:0006435">
    <property type="term" value="P:threonyl-tRNA aminoacylation"/>
    <property type="evidence" value="ECO:0007669"/>
    <property type="project" value="UniProtKB-UniRule"/>
</dbReference>
<gene>
    <name evidence="13 16" type="primary">thrS</name>
    <name evidence="16" type="ORF">C4532_11650</name>
</gene>
<feature type="domain" description="Aminoacyl-transfer RNA synthetases class-II family profile" evidence="14">
    <location>
        <begin position="267"/>
        <end position="533"/>
    </location>
</feature>
<dbReference type="Gene3D" id="3.30.54.20">
    <property type="match status" value="1"/>
</dbReference>
<evidence type="ECO:0000256" key="7">
    <source>
        <dbReference type="ARBA" id="ARBA00022833"/>
    </source>
</evidence>
<dbReference type="InterPro" id="IPR002320">
    <property type="entry name" value="Thr-tRNA-ligase_IIa"/>
</dbReference>
<evidence type="ECO:0000256" key="2">
    <source>
        <dbReference type="ARBA" id="ARBA00022490"/>
    </source>
</evidence>
<dbReference type="PRINTS" id="PR01047">
    <property type="entry name" value="TRNASYNTHTHR"/>
</dbReference>
<evidence type="ECO:0000256" key="13">
    <source>
        <dbReference type="HAMAP-Rule" id="MF_00184"/>
    </source>
</evidence>
<comment type="caution">
    <text evidence="16">The sequence shown here is derived from an EMBL/GenBank/DDBJ whole genome shotgun (WGS) entry which is preliminary data.</text>
</comment>
<dbReference type="Gene3D" id="3.10.20.30">
    <property type="match status" value="1"/>
</dbReference>
<dbReference type="Pfam" id="PF00587">
    <property type="entry name" value="tRNA-synt_2b"/>
    <property type="match status" value="1"/>
</dbReference>
<organism evidence="16 17">
    <name type="scientific">Candidatus Abyssobacteria bacterium SURF_17</name>
    <dbReference type="NCBI Taxonomy" id="2093361"/>
    <lineage>
        <taxon>Bacteria</taxon>
        <taxon>Pseudomonadati</taxon>
        <taxon>Candidatus Hydrogenedentota</taxon>
        <taxon>Candidatus Abyssobacteria</taxon>
    </lineage>
</organism>
<dbReference type="PROSITE" id="PS50862">
    <property type="entry name" value="AA_TRNA_LIGASE_II"/>
    <property type="match status" value="1"/>
</dbReference>
<dbReference type="Pfam" id="PF02824">
    <property type="entry name" value="TGS"/>
    <property type="match status" value="1"/>
</dbReference>
<feature type="binding site" evidence="13">
    <location>
        <position position="385"/>
    </location>
    <ligand>
        <name>Zn(2+)</name>
        <dbReference type="ChEBI" id="CHEBI:29105"/>
        <note>catalytic</note>
    </ligand>
</feature>
<dbReference type="SUPFAM" id="SSF55186">
    <property type="entry name" value="ThrRS/AlaRS common domain"/>
    <property type="match status" value="1"/>
</dbReference>
<comment type="cofactor">
    <cofactor evidence="13">
        <name>Zn(2+)</name>
        <dbReference type="ChEBI" id="CHEBI:29105"/>
    </cofactor>
    <text evidence="13">Binds 1 zinc ion per subunit.</text>
</comment>
<dbReference type="GO" id="GO:0005524">
    <property type="term" value="F:ATP binding"/>
    <property type="evidence" value="ECO:0007669"/>
    <property type="project" value="UniProtKB-UniRule"/>
</dbReference>
<accession>A0A419EWJ3</accession>
<comment type="caution">
    <text evidence="13">Lacks conserved residue(s) required for the propagation of feature annotation.</text>
</comment>
<keyword evidence="2 13" id="KW-0963">Cytoplasm</keyword>
<evidence type="ECO:0000259" key="15">
    <source>
        <dbReference type="PROSITE" id="PS51880"/>
    </source>
</evidence>
<feature type="binding site" evidence="13">
    <location>
        <position position="510"/>
    </location>
    <ligand>
        <name>Zn(2+)</name>
        <dbReference type="ChEBI" id="CHEBI:29105"/>
        <note>catalytic</note>
    </ligand>
</feature>
<keyword evidence="9 13" id="KW-0694">RNA-binding</keyword>
<dbReference type="SMART" id="SM00863">
    <property type="entry name" value="tRNA_SAD"/>
    <property type="match status" value="1"/>
</dbReference>
<dbReference type="SUPFAM" id="SSF55681">
    <property type="entry name" value="Class II aaRS and biotin synthetases"/>
    <property type="match status" value="1"/>
</dbReference>
<keyword evidence="5 13" id="KW-0479">Metal-binding</keyword>
<dbReference type="NCBIfam" id="TIGR00418">
    <property type="entry name" value="thrS"/>
    <property type="match status" value="1"/>
</dbReference>
<dbReference type="CDD" id="cd01667">
    <property type="entry name" value="TGS_ThrRS"/>
    <property type="match status" value="1"/>
</dbReference>
<comment type="similarity">
    <text evidence="1 13">Belongs to the class-II aminoacyl-tRNA synthetase family.</text>
</comment>
<dbReference type="PANTHER" id="PTHR11451">
    <property type="entry name" value="THREONINE-TRNA LIGASE"/>
    <property type="match status" value="1"/>
</dbReference>
<evidence type="ECO:0000256" key="4">
    <source>
        <dbReference type="ARBA" id="ARBA00022598"/>
    </source>
</evidence>
<dbReference type="InterPro" id="IPR033728">
    <property type="entry name" value="ThrRS_core"/>
</dbReference>
<dbReference type="SUPFAM" id="SSF52954">
    <property type="entry name" value="Class II aaRS ABD-related"/>
    <property type="match status" value="1"/>
</dbReference>
<dbReference type="GO" id="GO:0005737">
    <property type="term" value="C:cytoplasm"/>
    <property type="evidence" value="ECO:0007669"/>
    <property type="project" value="UniProtKB-SubCell"/>
</dbReference>
<dbReference type="Gene3D" id="3.30.980.10">
    <property type="entry name" value="Threonyl-trna Synthetase, Chain A, domain 2"/>
    <property type="match status" value="1"/>
</dbReference>
<evidence type="ECO:0000256" key="6">
    <source>
        <dbReference type="ARBA" id="ARBA00022741"/>
    </source>
</evidence>
<keyword evidence="4 13" id="KW-0436">Ligase</keyword>
<dbReference type="GO" id="GO:0000049">
    <property type="term" value="F:tRNA binding"/>
    <property type="evidence" value="ECO:0007669"/>
    <property type="project" value="UniProtKB-KW"/>
</dbReference>
<evidence type="ECO:0000256" key="10">
    <source>
        <dbReference type="ARBA" id="ARBA00022917"/>
    </source>
</evidence>
<dbReference type="InterPro" id="IPR012947">
    <property type="entry name" value="tRNA_SAD"/>
</dbReference>
<feature type="binding site" evidence="13">
    <location>
        <position position="334"/>
    </location>
    <ligand>
        <name>Zn(2+)</name>
        <dbReference type="ChEBI" id="CHEBI:29105"/>
        <note>catalytic</note>
    </ligand>
</feature>
<dbReference type="InterPro" id="IPR004154">
    <property type="entry name" value="Anticodon-bd"/>
</dbReference>
<dbReference type="SUPFAM" id="SSF81271">
    <property type="entry name" value="TGS-like"/>
    <property type="match status" value="1"/>
</dbReference>
<evidence type="ECO:0000313" key="16">
    <source>
        <dbReference type="EMBL" id="RJP69042.1"/>
    </source>
</evidence>
<evidence type="ECO:0000256" key="5">
    <source>
        <dbReference type="ARBA" id="ARBA00022723"/>
    </source>
</evidence>
<comment type="catalytic activity">
    <reaction evidence="12 13">
        <text>tRNA(Thr) + L-threonine + ATP = L-threonyl-tRNA(Thr) + AMP + diphosphate + H(+)</text>
        <dbReference type="Rhea" id="RHEA:24624"/>
        <dbReference type="Rhea" id="RHEA-COMP:9670"/>
        <dbReference type="Rhea" id="RHEA-COMP:9704"/>
        <dbReference type="ChEBI" id="CHEBI:15378"/>
        <dbReference type="ChEBI" id="CHEBI:30616"/>
        <dbReference type="ChEBI" id="CHEBI:33019"/>
        <dbReference type="ChEBI" id="CHEBI:57926"/>
        <dbReference type="ChEBI" id="CHEBI:78442"/>
        <dbReference type="ChEBI" id="CHEBI:78534"/>
        <dbReference type="ChEBI" id="CHEBI:456215"/>
        <dbReference type="EC" id="6.1.1.3"/>
    </reaction>
</comment>
<feature type="domain" description="TGS" evidence="15">
    <location>
        <begin position="1"/>
        <end position="63"/>
    </location>
</feature>
<name>A0A419EWJ3_9BACT</name>
<dbReference type="FunFam" id="3.30.930.10:FF:000002">
    <property type="entry name" value="Threonine--tRNA ligase"/>
    <property type="match status" value="1"/>
</dbReference>
<evidence type="ECO:0000256" key="8">
    <source>
        <dbReference type="ARBA" id="ARBA00022840"/>
    </source>
</evidence>
<dbReference type="InterPro" id="IPR004095">
    <property type="entry name" value="TGS"/>
</dbReference>
<keyword evidence="6 13" id="KW-0547">Nucleotide-binding</keyword>
<dbReference type="HAMAP" id="MF_00184">
    <property type="entry name" value="Thr_tRNA_synth"/>
    <property type="match status" value="1"/>
</dbReference>
<dbReference type="CDD" id="cd00860">
    <property type="entry name" value="ThrRS_anticodon"/>
    <property type="match status" value="1"/>
</dbReference>
<dbReference type="InterPro" id="IPR012675">
    <property type="entry name" value="Beta-grasp_dom_sf"/>
</dbReference>
<dbReference type="Proteomes" id="UP000285961">
    <property type="component" value="Unassembled WGS sequence"/>
</dbReference>
<keyword evidence="8 13" id="KW-0067">ATP-binding</keyword>
<dbReference type="PROSITE" id="PS51880">
    <property type="entry name" value="TGS"/>
    <property type="match status" value="1"/>
</dbReference>
<dbReference type="InterPro" id="IPR047246">
    <property type="entry name" value="ThrRS_anticodon"/>
</dbReference>
<protein>
    <recommendedName>
        <fullName evidence="13">Threonine--tRNA ligase</fullName>
        <ecNumber evidence="13">6.1.1.3</ecNumber>
    </recommendedName>
    <alternativeName>
        <fullName evidence="13">Threonyl-tRNA synthetase</fullName>
        <shortName evidence="13">ThrRS</shortName>
    </alternativeName>
</protein>
<comment type="subunit">
    <text evidence="13">Homodimer.</text>
</comment>
<dbReference type="Pfam" id="PF03129">
    <property type="entry name" value="HGTP_anticodon"/>
    <property type="match status" value="1"/>
</dbReference>
<dbReference type="InterPro" id="IPR018163">
    <property type="entry name" value="Thr/Ala-tRNA-synth_IIc_edit"/>
</dbReference>
<dbReference type="InterPro" id="IPR045864">
    <property type="entry name" value="aa-tRNA-synth_II/BPL/LPL"/>
</dbReference>
<reference evidence="16 17" key="1">
    <citation type="journal article" date="2017" name="ISME J.">
        <title>Energy and carbon metabolisms in a deep terrestrial subsurface fluid microbial community.</title>
        <authorList>
            <person name="Momper L."/>
            <person name="Jungbluth S.P."/>
            <person name="Lee M.D."/>
            <person name="Amend J.P."/>
        </authorList>
    </citation>
    <scope>NUCLEOTIDE SEQUENCE [LARGE SCALE GENOMIC DNA]</scope>
    <source>
        <strain evidence="16">SURF_17</strain>
    </source>
</reference>
<dbReference type="Gene3D" id="3.30.930.10">
    <property type="entry name" value="Bira Bifunctional Protein, Domain 2"/>
    <property type="match status" value="1"/>
</dbReference>
<keyword evidence="3 13" id="KW-0820">tRNA-binding</keyword>
<dbReference type="EMBL" id="QZKI01000087">
    <property type="protein sequence ID" value="RJP69042.1"/>
    <property type="molecule type" value="Genomic_DNA"/>
</dbReference>
<dbReference type="GO" id="GO:0046872">
    <property type="term" value="F:metal ion binding"/>
    <property type="evidence" value="ECO:0007669"/>
    <property type="project" value="UniProtKB-KW"/>
</dbReference>
<dbReference type="InterPro" id="IPR002314">
    <property type="entry name" value="aa-tRNA-synt_IIb"/>
</dbReference>
<comment type="subcellular location">
    <subcellularLocation>
        <location evidence="13">Cytoplasm</location>
    </subcellularLocation>
</comment>
<dbReference type="PANTHER" id="PTHR11451:SF44">
    <property type="entry name" value="THREONINE--TRNA LIGASE, CHLOROPLASTIC_MITOCHONDRIAL 2"/>
    <property type="match status" value="1"/>
</dbReference>
<evidence type="ECO:0000256" key="1">
    <source>
        <dbReference type="ARBA" id="ARBA00008226"/>
    </source>
</evidence>
<dbReference type="CDD" id="cd00771">
    <property type="entry name" value="ThrRS_core"/>
    <property type="match status" value="1"/>
</dbReference>
<dbReference type="AlphaFoldDB" id="A0A419EWJ3"/>
<dbReference type="InterPro" id="IPR006195">
    <property type="entry name" value="aa-tRNA-synth_II"/>
</dbReference>
<keyword evidence="7 13" id="KW-0862">Zinc</keyword>
<proteinExistence type="inferred from homology"/>
<dbReference type="Pfam" id="PF07973">
    <property type="entry name" value="tRNA_SAD"/>
    <property type="match status" value="1"/>
</dbReference>
<dbReference type="EC" id="6.1.1.3" evidence="13"/>
<evidence type="ECO:0000256" key="9">
    <source>
        <dbReference type="ARBA" id="ARBA00022884"/>
    </source>
</evidence>
<dbReference type="FunFam" id="3.30.980.10:FF:000005">
    <property type="entry name" value="Threonyl-tRNA synthetase, mitochondrial"/>
    <property type="match status" value="1"/>
</dbReference>
<evidence type="ECO:0000256" key="11">
    <source>
        <dbReference type="ARBA" id="ARBA00023146"/>
    </source>
</evidence>
<evidence type="ECO:0000256" key="3">
    <source>
        <dbReference type="ARBA" id="ARBA00022555"/>
    </source>
</evidence>
<evidence type="ECO:0000259" key="14">
    <source>
        <dbReference type="PROSITE" id="PS50862"/>
    </source>
</evidence>
<evidence type="ECO:0000313" key="17">
    <source>
        <dbReference type="Proteomes" id="UP000285961"/>
    </source>
</evidence>
<dbReference type="FunFam" id="3.30.54.20:FF:000002">
    <property type="entry name" value="Threonine--tRNA ligase"/>
    <property type="match status" value="1"/>
</dbReference>
<sequence>MNTVKVKLPDGSEKTLKNGVTLAEAAKSVGNRLAKEALAARINGDLVDLSAKLENDVAIEFLTFDSEQGREVFRHSSSHLMAYAVQELFPGTKFGIGPAIEEGFYYDFDKPGGFTEEDLNAIEKKMREIAARAIPFRRREVSRKEAMERFRSLGEVYKVELLEGIEGDTVSLYELGDFVDLCRGPHVPDSSYIKAFKLTGLAGAYWRGDERNKMLQRIYGTSFTKEKDLKEHLHLLEEARKRDHRRLGRDLDLFSFHEEGPGFAFFHPKGLVVWDALMDFWRKEHRKRGYVEVRTPIILARSLWEQSGHWDNYRENMYFTVIDDRDFAIKPMNCPGGLLIYKTHLHSYREFPLRCAEVGLVHRHEKSGVLHGLFRVRQFTQDDAHIFLLPEQIVDEVVGIIEFVDFMYKTFGFSSTVELSTKPEKHIGSDEMWEQATSALKAALARVELDYKLNEGEGAFYGPKIDFHIRDCLKRTWQCATIQLDFALPEKFDLSYIGSDNQRHRPVMIHRTLYGSIERFLGVLIEHYGGAFPTWLAPVQAILLPVGESHRPYAATLLERLRNAGVRAEADLRDDKIGFKIREAQLQKVPYMLVVGDREVSSGAVSVRHRQRGDLGPQQFEDFLASLQAEIENRTL</sequence>
<dbReference type="Gene3D" id="3.40.50.800">
    <property type="entry name" value="Anticodon-binding domain"/>
    <property type="match status" value="1"/>
</dbReference>
<keyword evidence="11 13" id="KW-0030">Aminoacyl-tRNA synthetase</keyword>